<feature type="binding site" evidence="6">
    <location>
        <position position="119"/>
    </location>
    <ligand>
        <name>Zn(2+)</name>
        <dbReference type="ChEBI" id="CHEBI:29105"/>
    </ligand>
</feature>
<dbReference type="InterPro" id="IPR004254">
    <property type="entry name" value="AdipoR/HlyIII-related"/>
</dbReference>
<organism evidence="8 9">
    <name type="scientific">Septoria linicola</name>
    <dbReference type="NCBI Taxonomy" id="215465"/>
    <lineage>
        <taxon>Eukaryota</taxon>
        <taxon>Fungi</taxon>
        <taxon>Dikarya</taxon>
        <taxon>Ascomycota</taxon>
        <taxon>Pezizomycotina</taxon>
        <taxon>Dothideomycetes</taxon>
        <taxon>Dothideomycetidae</taxon>
        <taxon>Mycosphaerellales</taxon>
        <taxon>Mycosphaerellaceae</taxon>
        <taxon>Septoria</taxon>
    </lineage>
</organism>
<proteinExistence type="inferred from homology"/>
<feature type="transmembrane region" description="Helical" evidence="7">
    <location>
        <begin position="163"/>
        <end position="185"/>
    </location>
</feature>
<dbReference type="AlphaFoldDB" id="A0A9Q9APC3"/>
<dbReference type="Proteomes" id="UP001056384">
    <property type="component" value="Chromosome 5"/>
</dbReference>
<keyword evidence="4 7" id="KW-1133">Transmembrane helix</keyword>
<sequence length="299" mass="34230">MSISKRNAKRLPIQTLKKALVCTWNEAEAWQKENPHLLGHYRTPSYSYRQSFASLGYLHNQTSNIYTHLLGAVLFLSWAVEAYNEVLQRYQTSDFFDFLAFGVFFACALLCFGSSALFHIFANHSVAVNHTWLLFDLYGVFALIVATIFSGTFYGFYCEREWWLIYSGGIILISCICAAVCAKSARNQTQRWRNMRTLLFIAIGFYGCLPMTHLAQSRGRAKANEMMGWNVMFWEGVSYLVGAAIYGVRIPERWRPGHFDIWGASHQIFHICAVVGAALHYRGLIEAFDYSHNPMSRQC</sequence>
<evidence type="ECO:0000256" key="2">
    <source>
        <dbReference type="ARBA" id="ARBA00007018"/>
    </source>
</evidence>
<name>A0A9Q9APC3_9PEZI</name>
<feature type="transmembrane region" description="Helical" evidence="7">
    <location>
        <begin position="65"/>
        <end position="83"/>
    </location>
</feature>
<dbReference type="GO" id="GO:0016020">
    <property type="term" value="C:membrane"/>
    <property type="evidence" value="ECO:0007669"/>
    <property type="project" value="UniProtKB-SubCell"/>
</dbReference>
<feature type="transmembrane region" description="Helical" evidence="7">
    <location>
        <begin position="133"/>
        <end position="157"/>
    </location>
</feature>
<dbReference type="PANTHER" id="PTHR20855">
    <property type="entry name" value="ADIPOR/PROGESTIN RECEPTOR-RELATED"/>
    <property type="match status" value="1"/>
</dbReference>
<evidence type="ECO:0000313" key="8">
    <source>
        <dbReference type="EMBL" id="USW52984.1"/>
    </source>
</evidence>
<feature type="transmembrane region" description="Helical" evidence="7">
    <location>
        <begin position="95"/>
        <end position="121"/>
    </location>
</feature>
<dbReference type="Pfam" id="PF03006">
    <property type="entry name" value="HlyIII"/>
    <property type="match status" value="1"/>
</dbReference>
<evidence type="ECO:0000313" key="9">
    <source>
        <dbReference type="Proteomes" id="UP001056384"/>
    </source>
</evidence>
<gene>
    <name evidence="8" type="ORF">Slin15195_G063030</name>
</gene>
<evidence type="ECO:0000256" key="6">
    <source>
        <dbReference type="PIRSR" id="PIRSR604254-1"/>
    </source>
</evidence>
<keyword evidence="3 7" id="KW-0812">Transmembrane</keyword>
<comment type="subcellular location">
    <subcellularLocation>
        <location evidence="1">Membrane</location>
        <topology evidence="1">Multi-pass membrane protein</topology>
    </subcellularLocation>
</comment>
<keyword evidence="6" id="KW-0862">Zinc</keyword>
<protein>
    <recommendedName>
        <fullName evidence="10">HlyIII-domain-containing protein</fullName>
    </recommendedName>
</protein>
<evidence type="ECO:0000256" key="3">
    <source>
        <dbReference type="ARBA" id="ARBA00022692"/>
    </source>
</evidence>
<feature type="binding site" evidence="6">
    <location>
        <position position="266"/>
    </location>
    <ligand>
        <name>Zn(2+)</name>
        <dbReference type="ChEBI" id="CHEBI:29105"/>
    </ligand>
</feature>
<evidence type="ECO:0000256" key="5">
    <source>
        <dbReference type="ARBA" id="ARBA00023136"/>
    </source>
</evidence>
<feature type="transmembrane region" description="Helical" evidence="7">
    <location>
        <begin position="197"/>
        <end position="215"/>
    </location>
</feature>
<comment type="similarity">
    <text evidence="2">Belongs to the ADIPOR family.</text>
</comment>
<keyword evidence="5 7" id="KW-0472">Membrane</keyword>
<keyword evidence="6" id="KW-0479">Metal-binding</keyword>
<evidence type="ECO:0000256" key="7">
    <source>
        <dbReference type="SAM" id="Phobius"/>
    </source>
</evidence>
<evidence type="ECO:0000256" key="4">
    <source>
        <dbReference type="ARBA" id="ARBA00022989"/>
    </source>
</evidence>
<reference evidence="8" key="1">
    <citation type="submission" date="2022-06" db="EMBL/GenBank/DDBJ databases">
        <title>Complete genome sequences of two strains of the flax pathogen Septoria linicola.</title>
        <authorList>
            <person name="Lapalu N."/>
            <person name="Simon A."/>
            <person name="Demenou B."/>
            <person name="Paumier D."/>
            <person name="Guillot M.-P."/>
            <person name="Gout L."/>
            <person name="Valade R."/>
        </authorList>
    </citation>
    <scope>NUCLEOTIDE SEQUENCE</scope>
    <source>
        <strain evidence="8">SE15195</strain>
    </source>
</reference>
<dbReference type="GO" id="GO:0006882">
    <property type="term" value="P:intracellular zinc ion homeostasis"/>
    <property type="evidence" value="ECO:0007669"/>
    <property type="project" value="TreeGrafter"/>
</dbReference>
<feature type="transmembrane region" description="Helical" evidence="7">
    <location>
        <begin position="227"/>
        <end position="248"/>
    </location>
</feature>
<dbReference type="PANTHER" id="PTHR20855:SF52">
    <property type="entry name" value="ADIPONECTIN RECEPTOR PROTEIN"/>
    <property type="match status" value="1"/>
</dbReference>
<feature type="binding site" evidence="6">
    <location>
        <position position="270"/>
    </location>
    <ligand>
        <name>Zn(2+)</name>
        <dbReference type="ChEBI" id="CHEBI:29105"/>
    </ligand>
</feature>
<dbReference type="EMBL" id="CP099422">
    <property type="protein sequence ID" value="USW52984.1"/>
    <property type="molecule type" value="Genomic_DNA"/>
</dbReference>
<evidence type="ECO:0008006" key="10">
    <source>
        <dbReference type="Google" id="ProtNLM"/>
    </source>
</evidence>
<dbReference type="GO" id="GO:0038023">
    <property type="term" value="F:signaling receptor activity"/>
    <property type="evidence" value="ECO:0007669"/>
    <property type="project" value="TreeGrafter"/>
</dbReference>
<dbReference type="OrthoDB" id="529367at2759"/>
<evidence type="ECO:0000256" key="1">
    <source>
        <dbReference type="ARBA" id="ARBA00004141"/>
    </source>
</evidence>
<keyword evidence="9" id="KW-1185">Reference proteome</keyword>
<accession>A0A9Q9APC3</accession>
<dbReference type="GO" id="GO:0046872">
    <property type="term" value="F:metal ion binding"/>
    <property type="evidence" value="ECO:0007669"/>
    <property type="project" value="UniProtKB-KW"/>
</dbReference>